<keyword evidence="2" id="KW-1185">Reference proteome</keyword>
<gene>
    <name evidence="1" type="ORF">D9613_002126</name>
</gene>
<proteinExistence type="predicted"/>
<protein>
    <submittedName>
        <fullName evidence="1">Uncharacterized protein</fullName>
    </submittedName>
</protein>
<sequence length="471" mass="53205">MHAVLETAQLQLIIELAVAGKINGNYDAASSSARLQLLKAHQSAWRSLRWKKELKIPMKSGGLWELFGGVLGQSDEDNSLYFYRLPSELRNIEAKEWSLSAGDIDVHVRDFAMDPSLDLLVLVEAPDMLLADDKLEYRVHLRSLSTGKPHPRVSGGPVLRLEQKHRRDFTDSYAIQIWGDLVSIIFERRVVESELAVWEWTTNTLLNDIEAGGLLSSSFISDSWMLLGLMDHHGEIVLAAFPFRTTKLAEDQDPYKNAIKFRYPDLVVDAYITDIDIRCDPGSSSKNDAVPFSQDLTEFIIVVNLWLFAQDECYTHFIPSSLIMKLIEGPYPKGHESFPWSLWAPLNTRLLSPLEYPSDVWVCYVNGTKVVMSEPTIFGKHGYSLRVYDFNWRPMLRGAKSKGVEAPDGIDTSATVIDGGAAFECTVVTSLPFWSRAIDLEDVHDHCDVLCSEDQIIVVDAECREYRVLVF</sequence>
<reference evidence="1 2" key="1">
    <citation type="submission" date="2019-12" db="EMBL/GenBank/DDBJ databases">
        <authorList>
            <person name="Floudas D."/>
            <person name="Bentzer J."/>
            <person name="Ahren D."/>
            <person name="Johansson T."/>
            <person name="Persson P."/>
            <person name="Tunlid A."/>
        </authorList>
    </citation>
    <scope>NUCLEOTIDE SEQUENCE [LARGE SCALE GENOMIC DNA]</scope>
    <source>
        <strain evidence="1 2">CBS 102.39</strain>
    </source>
</reference>
<name>A0A8H4R7S7_9AGAR</name>
<dbReference type="AlphaFoldDB" id="A0A8H4R7S7"/>
<dbReference type="EMBL" id="JAACJL010000001">
    <property type="protein sequence ID" value="KAF4623257.1"/>
    <property type="molecule type" value="Genomic_DNA"/>
</dbReference>
<organism evidence="1 2">
    <name type="scientific">Agrocybe pediades</name>
    <dbReference type="NCBI Taxonomy" id="84607"/>
    <lineage>
        <taxon>Eukaryota</taxon>
        <taxon>Fungi</taxon>
        <taxon>Dikarya</taxon>
        <taxon>Basidiomycota</taxon>
        <taxon>Agaricomycotina</taxon>
        <taxon>Agaricomycetes</taxon>
        <taxon>Agaricomycetidae</taxon>
        <taxon>Agaricales</taxon>
        <taxon>Agaricineae</taxon>
        <taxon>Strophariaceae</taxon>
        <taxon>Agrocybe</taxon>
    </lineage>
</organism>
<evidence type="ECO:0000313" key="2">
    <source>
        <dbReference type="Proteomes" id="UP000521872"/>
    </source>
</evidence>
<accession>A0A8H4R7S7</accession>
<dbReference type="Proteomes" id="UP000521872">
    <property type="component" value="Unassembled WGS sequence"/>
</dbReference>
<evidence type="ECO:0000313" key="1">
    <source>
        <dbReference type="EMBL" id="KAF4623257.1"/>
    </source>
</evidence>
<comment type="caution">
    <text evidence="1">The sequence shown here is derived from an EMBL/GenBank/DDBJ whole genome shotgun (WGS) entry which is preliminary data.</text>
</comment>